<dbReference type="SUPFAM" id="SSF48452">
    <property type="entry name" value="TPR-like"/>
    <property type="match status" value="1"/>
</dbReference>
<dbReference type="OrthoDB" id="6003516at2"/>
<dbReference type="EMBL" id="RQER01000011">
    <property type="protein sequence ID" value="TGJ98332.1"/>
    <property type="molecule type" value="Genomic_DNA"/>
</dbReference>
<dbReference type="Proteomes" id="UP000297946">
    <property type="component" value="Unassembled WGS sequence"/>
</dbReference>
<comment type="caution">
    <text evidence="1">The sequence shown here is derived from an EMBL/GenBank/DDBJ whole genome shotgun (WGS) entry which is preliminary data.</text>
</comment>
<proteinExistence type="predicted"/>
<reference evidence="2" key="1">
    <citation type="submission" date="2018-10" db="EMBL/GenBank/DDBJ databases">
        <authorList>
            <person name="Vincent A.T."/>
            <person name="Schiettekatte O."/>
            <person name="Bourhy P."/>
            <person name="Veyrier F.J."/>
            <person name="Picardeau M."/>
        </authorList>
    </citation>
    <scope>NUCLEOTIDE SEQUENCE</scope>
    <source>
        <strain evidence="2">201702690</strain>
    </source>
</reference>
<dbReference type="Proteomes" id="UP000297273">
    <property type="component" value="Unassembled WGS sequence"/>
</dbReference>
<dbReference type="Gene3D" id="1.25.40.10">
    <property type="entry name" value="Tetratricopeptide repeat domain"/>
    <property type="match status" value="1"/>
</dbReference>
<evidence type="ECO:0000313" key="3">
    <source>
        <dbReference type="Proteomes" id="UP000297273"/>
    </source>
</evidence>
<dbReference type="EMBL" id="RQGC01000001">
    <property type="protein sequence ID" value="TGL43245.1"/>
    <property type="molecule type" value="Genomic_DNA"/>
</dbReference>
<organism evidence="1 4">
    <name type="scientific">Leptospira langatensis</name>
    <dbReference type="NCBI Taxonomy" id="2484983"/>
    <lineage>
        <taxon>Bacteria</taxon>
        <taxon>Pseudomonadati</taxon>
        <taxon>Spirochaetota</taxon>
        <taxon>Spirochaetia</taxon>
        <taxon>Leptospirales</taxon>
        <taxon>Leptospiraceae</taxon>
        <taxon>Leptospira</taxon>
    </lineage>
</organism>
<dbReference type="InterPro" id="IPR011990">
    <property type="entry name" value="TPR-like_helical_dom_sf"/>
</dbReference>
<name>A0A5F1ZWJ8_9LEPT</name>
<dbReference type="AlphaFoldDB" id="A0A5F1ZWJ8"/>
<keyword evidence="3" id="KW-1185">Reference proteome</keyword>
<reference evidence="3 4" key="2">
    <citation type="journal article" date="2019" name="PLoS Negl. Trop. Dis.">
        <title>Revisiting the worldwide diversity of Leptospira species in the environment.</title>
        <authorList>
            <person name="Vincent A.T."/>
            <person name="Schiettekatte O."/>
            <person name="Bourhy P."/>
            <person name="Veyrier F.J."/>
            <person name="Picardeau M."/>
        </authorList>
    </citation>
    <scope>NUCLEOTIDE SEQUENCE [LARGE SCALE GENOMIC DNA]</scope>
    <source>
        <strain evidence="3">201702690</strain>
        <strain evidence="1 4">SSW18</strain>
    </source>
</reference>
<protein>
    <submittedName>
        <fullName evidence="1">Uncharacterized protein</fullName>
    </submittedName>
</protein>
<accession>A0A5F1ZWJ8</accession>
<evidence type="ECO:0000313" key="1">
    <source>
        <dbReference type="EMBL" id="TGJ98332.1"/>
    </source>
</evidence>
<gene>
    <name evidence="1" type="ORF">EHO57_17130</name>
    <name evidence="2" type="ORF">EHQ53_00985</name>
</gene>
<evidence type="ECO:0000313" key="2">
    <source>
        <dbReference type="EMBL" id="TGL43245.1"/>
    </source>
</evidence>
<evidence type="ECO:0000313" key="4">
    <source>
        <dbReference type="Proteomes" id="UP000297946"/>
    </source>
</evidence>
<sequence length="445" mass="52044">MKKTLLLFIILFPCTWTHIHAQKLENNQTSIQKALHEVEGASSEFNSNLEGQLGLDFAVDKLIKDKRIQPENEFHQFVLGNLLLPFKLDLAFQYHEAALKKRPNDQNFVMEYAIDLHRKQEFARAVEYYKKFAAAFPKYNDIYVWLADCYINLDDPKAAVYYWHRADHARHHANIDFAIYTIYGVNTYLKRNLYLSKLRDGQKEALYELIALDAKWDTDWWNFHTKMKVMQSDIDYAIKKFGNNNEAVRISIAFQKIKASQDRNLIKTTLKKNNLIIENGKIPENGSIASHLLEICIQNKLVDAADFYNKRGNEVLALAKTLKDERMLNIYAHMQLAAKGVVDPETALLGWKEFKDEMFAYDFFFHKTGKLNCDQSELDKAIKDFPNSSLLYSIKYECNKNSFFGESKKTLLIGLIKREFKSLSTDPMRYSYKLKHYFNLLEKEL</sequence>
<dbReference type="RefSeq" id="WP_135642119.1">
    <property type="nucleotide sequence ID" value="NZ_RQER01000011.1"/>
</dbReference>